<protein>
    <submittedName>
        <fullName evidence="1">Uncharacterized protein</fullName>
    </submittedName>
</protein>
<reference evidence="1" key="2">
    <citation type="journal article" date="2017" name="J. Med. Entomol.">
        <title>Transcriptome Analysis of the Triatoma infestans (Hemiptera: Reduviidae) Integument.</title>
        <authorList>
            <person name="Calderon-Fernandez G.M."/>
            <person name="Moriconi D.E."/>
            <person name="Dulbecco A.B."/>
            <person name="Juarez M.P."/>
        </authorList>
    </citation>
    <scope>NUCLEOTIDE SEQUENCE</scope>
    <source>
        <strain evidence="1">Int1</strain>
        <tissue evidence="1">Integument</tissue>
    </source>
</reference>
<organism evidence="1">
    <name type="scientific">Triatoma infestans</name>
    <name type="common">Assassin bug</name>
    <dbReference type="NCBI Taxonomy" id="30076"/>
    <lineage>
        <taxon>Eukaryota</taxon>
        <taxon>Metazoa</taxon>
        <taxon>Ecdysozoa</taxon>
        <taxon>Arthropoda</taxon>
        <taxon>Hexapoda</taxon>
        <taxon>Insecta</taxon>
        <taxon>Pterygota</taxon>
        <taxon>Neoptera</taxon>
        <taxon>Paraneoptera</taxon>
        <taxon>Hemiptera</taxon>
        <taxon>Heteroptera</taxon>
        <taxon>Panheteroptera</taxon>
        <taxon>Cimicomorpha</taxon>
        <taxon>Reduviidae</taxon>
        <taxon>Triatominae</taxon>
        <taxon>Triatoma</taxon>
    </lineage>
</organism>
<dbReference type="AlphaFoldDB" id="A0A161M4C7"/>
<accession>A0A161M4C7</accession>
<dbReference type="EMBL" id="GEMB01004213">
    <property type="protein sequence ID" value="JAR99054.1"/>
    <property type="molecule type" value="Transcribed_RNA"/>
</dbReference>
<proteinExistence type="predicted"/>
<sequence>MEDKLVIQDSLQIIQHYQDIVR</sequence>
<name>A0A161M4C7_TRIIF</name>
<evidence type="ECO:0000313" key="1">
    <source>
        <dbReference type="EMBL" id="JAR99054.1"/>
    </source>
</evidence>
<reference evidence="1" key="1">
    <citation type="submission" date="2016-04" db="EMBL/GenBank/DDBJ databases">
        <authorList>
            <person name="Calderon-Fernandez G.M.Sr."/>
        </authorList>
    </citation>
    <scope>NUCLEOTIDE SEQUENCE</scope>
    <source>
        <strain evidence="1">Int1</strain>
        <tissue evidence="1">Integument</tissue>
    </source>
</reference>